<dbReference type="InterPro" id="IPR046342">
    <property type="entry name" value="CBS_dom_sf"/>
</dbReference>
<dbReference type="Gene3D" id="3.30.70.260">
    <property type="match status" value="1"/>
</dbReference>
<dbReference type="InterPro" id="IPR002912">
    <property type="entry name" value="ACT_dom"/>
</dbReference>
<dbReference type="AlphaFoldDB" id="A0A1H9WPK4"/>
<name>A0A1H9WPK4_9BACI</name>
<evidence type="ECO:0000313" key="5">
    <source>
        <dbReference type="EMBL" id="SES35363.1"/>
    </source>
</evidence>
<sequence>MSVNVRDIMKKDIIVAQRNMPVSEALDLMKTHKIRHLPIVNKQNEILGIVSDRDLRDAAPSIFDEKHKEFINLPVSKVMIENVITALPLDFVEESANTMTENQISCLPVEEDGVLAGIITETDLLHTLVRLTGAAMPTSRLEIEVPNESGQLSEVSNIIKDHQINIQSVLVYQSFSDNTKKILVFRVQCMDMRPLLKSLKEANYKIIWPTELEMKP</sequence>
<feature type="domain" description="CBS" evidence="3">
    <location>
        <begin position="9"/>
        <end position="69"/>
    </location>
</feature>
<dbReference type="Proteomes" id="UP000198571">
    <property type="component" value="Unassembled WGS sequence"/>
</dbReference>
<accession>A0A1H9WPK4</accession>
<dbReference type="InterPro" id="IPR045865">
    <property type="entry name" value="ACT-like_dom_sf"/>
</dbReference>
<feature type="domain" description="ACT" evidence="4">
    <location>
        <begin position="140"/>
        <end position="214"/>
    </location>
</feature>
<dbReference type="PANTHER" id="PTHR43080">
    <property type="entry name" value="CBS DOMAIN-CONTAINING PROTEIN CBSX3, MITOCHONDRIAL"/>
    <property type="match status" value="1"/>
</dbReference>
<evidence type="ECO:0000259" key="3">
    <source>
        <dbReference type="PROSITE" id="PS51371"/>
    </source>
</evidence>
<feature type="domain" description="CBS" evidence="3">
    <location>
        <begin position="79"/>
        <end position="136"/>
    </location>
</feature>
<keyword evidence="6" id="KW-1185">Reference proteome</keyword>
<evidence type="ECO:0000259" key="4">
    <source>
        <dbReference type="PROSITE" id="PS51671"/>
    </source>
</evidence>
<dbReference type="SUPFAM" id="SSF55021">
    <property type="entry name" value="ACT-like"/>
    <property type="match status" value="1"/>
</dbReference>
<dbReference type="Pfam" id="PF00571">
    <property type="entry name" value="CBS"/>
    <property type="match status" value="2"/>
</dbReference>
<evidence type="ECO:0000256" key="1">
    <source>
        <dbReference type="ARBA" id="ARBA00023122"/>
    </source>
</evidence>
<dbReference type="InterPro" id="IPR000644">
    <property type="entry name" value="CBS_dom"/>
</dbReference>
<dbReference type="STRING" id="1601833.SAMN05518684_11852"/>
<dbReference type="PROSITE" id="PS51671">
    <property type="entry name" value="ACT"/>
    <property type="match status" value="1"/>
</dbReference>
<dbReference type="InterPro" id="IPR051257">
    <property type="entry name" value="Diverse_CBS-Domain"/>
</dbReference>
<reference evidence="6" key="1">
    <citation type="submission" date="2016-10" db="EMBL/GenBank/DDBJ databases">
        <authorList>
            <person name="Varghese N."/>
            <person name="Submissions S."/>
        </authorList>
    </citation>
    <scope>NUCLEOTIDE SEQUENCE [LARGE SCALE GENOMIC DNA]</scope>
    <source>
        <strain evidence="6">S9</strain>
    </source>
</reference>
<dbReference type="PANTHER" id="PTHR43080:SF2">
    <property type="entry name" value="CBS DOMAIN-CONTAINING PROTEIN"/>
    <property type="match status" value="1"/>
</dbReference>
<dbReference type="SMART" id="SM00116">
    <property type="entry name" value="CBS"/>
    <property type="match status" value="2"/>
</dbReference>
<gene>
    <name evidence="5" type="ORF">SAMN05518684_11852</name>
</gene>
<dbReference type="CDD" id="cd04584">
    <property type="entry name" value="CBS_pair_AcuB_like"/>
    <property type="match status" value="1"/>
</dbReference>
<dbReference type="Pfam" id="PF01842">
    <property type="entry name" value="ACT"/>
    <property type="match status" value="1"/>
</dbReference>
<dbReference type="Gene3D" id="3.10.580.10">
    <property type="entry name" value="CBS-domain"/>
    <property type="match status" value="1"/>
</dbReference>
<dbReference type="EMBL" id="FOGT01000018">
    <property type="protein sequence ID" value="SES35363.1"/>
    <property type="molecule type" value="Genomic_DNA"/>
</dbReference>
<organism evidence="5 6">
    <name type="scientific">Salipaludibacillus aurantiacus</name>
    <dbReference type="NCBI Taxonomy" id="1601833"/>
    <lineage>
        <taxon>Bacteria</taxon>
        <taxon>Bacillati</taxon>
        <taxon>Bacillota</taxon>
        <taxon>Bacilli</taxon>
        <taxon>Bacillales</taxon>
        <taxon>Bacillaceae</taxon>
    </lineage>
</organism>
<protein>
    <submittedName>
        <fullName evidence="5">Acetoin utilization protein AcuB</fullName>
    </submittedName>
</protein>
<dbReference type="PROSITE" id="PS51371">
    <property type="entry name" value="CBS"/>
    <property type="match status" value="2"/>
</dbReference>
<dbReference type="SUPFAM" id="SSF54631">
    <property type="entry name" value="CBS-domain pair"/>
    <property type="match status" value="1"/>
</dbReference>
<evidence type="ECO:0000313" key="6">
    <source>
        <dbReference type="Proteomes" id="UP000198571"/>
    </source>
</evidence>
<evidence type="ECO:0000256" key="2">
    <source>
        <dbReference type="PROSITE-ProRule" id="PRU00703"/>
    </source>
</evidence>
<keyword evidence="1 2" id="KW-0129">CBS domain</keyword>
<proteinExistence type="predicted"/>